<keyword evidence="2" id="KW-0255">Endonuclease</keyword>
<accession>A0A9E6P5P6</accession>
<dbReference type="GO" id="GO:0003676">
    <property type="term" value="F:nucleic acid binding"/>
    <property type="evidence" value="ECO:0007669"/>
    <property type="project" value="InterPro"/>
</dbReference>
<dbReference type="EMBL" id="CP077091">
    <property type="protein sequence ID" value="QXI19976.1"/>
    <property type="molecule type" value="Genomic_DNA"/>
</dbReference>
<sequence>MRLAVSAQISHSDLDLESRVRKASADDAVLRRQRLAVAITKPKRTVRIVHDYYRNADVIVEVLNRAQGACEGCGEPAPFNRRSNGTAYLEVHHIVRLADDGNDTVENAIALCPNCHRRKHFG</sequence>
<keyword evidence="2" id="KW-0540">Nuclease</keyword>
<proteinExistence type="predicted"/>
<dbReference type="GO" id="GO:0008270">
    <property type="term" value="F:zinc ion binding"/>
    <property type="evidence" value="ECO:0007669"/>
    <property type="project" value="InterPro"/>
</dbReference>
<organism evidence="2 3">
    <name type="scientific">Pseudomonas hamedanensis</name>
    <dbReference type="NCBI Taxonomy" id="2745504"/>
    <lineage>
        <taxon>Bacteria</taxon>
        <taxon>Pseudomonadati</taxon>
        <taxon>Pseudomonadota</taxon>
        <taxon>Gammaproteobacteria</taxon>
        <taxon>Pseudomonadales</taxon>
        <taxon>Pseudomonadaceae</taxon>
        <taxon>Pseudomonas</taxon>
    </lineage>
</organism>
<dbReference type="SMART" id="SM00507">
    <property type="entry name" value="HNHc"/>
    <property type="match status" value="1"/>
</dbReference>
<dbReference type="AlphaFoldDB" id="A0A9E6P5P6"/>
<dbReference type="Pfam" id="PF01844">
    <property type="entry name" value="HNH"/>
    <property type="match status" value="1"/>
</dbReference>
<protein>
    <submittedName>
        <fullName evidence="2">HNH endonuclease</fullName>
    </submittedName>
</protein>
<reference evidence="2 3" key="2">
    <citation type="journal article" date="2021" name="Microorganisms">
        <title>The Ever-Expanding Pseudomonas Genus: Description of 43 New Species and Partition of the Pseudomonas putida Group.</title>
        <authorList>
            <person name="Girard L."/>
            <person name="Lood C."/>
            <person name="Hofte M."/>
            <person name="Vandamme P."/>
            <person name="Rokni-Zadeh H."/>
            <person name="van Noort V."/>
            <person name="Lavigne R."/>
            <person name="De Mot R."/>
        </authorList>
    </citation>
    <scope>NUCLEOTIDE SEQUENCE [LARGE SCALE GENOMIC DNA]</scope>
    <source>
        <strain evidence="2 3">SWRI65</strain>
    </source>
</reference>
<dbReference type="Gene3D" id="1.10.30.50">
    <property type="match status" value="1"/>
</dbReference>
<keyword evidence="2" id="KW-0378">Hydrolase</keyword>
<dbReference type="KEGG" id="phv:HU739_010715"/>
<dbReference type="GO" id="GO:0004519">
    <property type="term" value="F:endonuclease activity"/>
    <property type="evidence" value="ECO:0007669"/>
    <property type="project" value="UniProtKB-KW"/>
</dbReference>
<evidence type="ECO:0000313" key="2">
    <source>
        <dbReference type="EMBL" id="QXI19976.1"/>
    </source>
</evidence>
<feature type="domain" description="HNH nuclease" evidence="1">
    <location>
        <begin position="57"/>
        <end position="117"/>
    </location>
</feature>
<keyword evidence="3" id="KW-1185">Reference proteome</keyword>
<dbReference type="CDD" id="cd00085">
    <property type="entry name" value="HNHc"/>
    <property type="match status" value="1"/>
</dbReference>
<dbReference type="Proteomes" id="UP000631521">
    <property type="component" value="Chromosome"/>
</dbReference>
<reference evidence="2 3" key="1">
    <citation type="journal article" date="2020" name="Microorganisms">
        <title>Reliable Identification of Environmental Pseudomonas Isolates Using the rpoD Gene.</title>
        <authorList>
            <consortium name="The Broad Institute Genome Sequencing Platform"/>
            <person name="Girard L."/>
            <person name="Lood C."/>
            <person name="Rokni-Zadeh H."/>
            <person name="van Noort V."/>
            <person name="Lavigne R."/>
            <person name="De Mot R."/>
        </authorList>
    </citation>
    <scope>NUCLEOTIDE SEQUENCE [LARGE SCALE GENOMIC DNA]</scope>
    <source>
        <strain evidence="2 3">SWRI65</strain>
    </source>
</reference>
<gene>
    <name evidence="2" type="ORF">HU739_010715</name>
</gene>
<dbReference type="InterPro" id="IPR002711">
    <property type="entry name" value="HNH"/>
</dbReference>
<evidence type="ECO:0000313" key="3">
    <source>
        <dbReference type="Proteomes" id="UP000631521"/>
    </source>
</evidence>
<evidence type="ECO:0000259" key="1">
    <source>
        <dbReference type="SMART" id="SM00507"/>
    </source>
</evidence>
<dbReference type="InterPro" id="IPR003615">
    <property type="entry name" value="HNH_nuc"/>
</dbReference>
<name>A0A9E6P5P6_9PSED</name>